<evidence type="ECO:0000256" key="4">
    <source>
        <dbReference type="ARBA" id="ARBA00022771"/>
    </source>
</evidence>
<accession>A0A2H0W189</accession>
<evidence type="ECO:0000259" key="13">
    <source>
        <dbReference type="PROSITE" id="PS52039"/>
    </source>
</evidence>
<sequence length="741" mass="83895">MSKLVIVESPTKVKTISKFLSKDYKVASSKGHIRDLPKSKLGVDVEHNFEPHYVIPDKAKKTIEELKKLAKKADNILFATDEDREGEAISWHLAHILKIDPKKAQRIVFHEITKDAILEALENPRGLDQRLVDAQQARRVLDRLVGYKLSPLLWKKIARGLSAGRVQSVAVRLIVEREREIEAFKPQEYWTIESLAKIKDDPEDFKIKLHKRDGKVLEKLAIKTEADAKKIVDEVTGKKFTITDITKKEGVRKPLAPFTTSTMQQESHRRLSMSARDTMRVAQQLYEGVNLGPEGNTGLITYMRTDSVNLADKFLNDAAAHIKSSYGDDYYEKRAYKSKSKNAQEAHEAVRPTEAARTPNSIKQYLDPKQFKLYQLIWQRAVASQMANAKSDNTTVEITPENTPYTFTVKGSILTFKGFLEVYPTNTKDEILPPLEKGQEIEILKLESLQHFTEPPARYSEATLIKALEENGIGRPSTYAPTISTIITRGYVTKNQDKKLEPSDVAKLVNDVLVEHFPEIVDYQFTANLEDDLDEIALGHKQWVPTITAFYNKFNENLMQKEEELDKKKLTEEKSEEKCEKCGSDMVIKMGRFGKFLACTNYPECKNTKNLGSNGEPEEQKVSDEKCEKCDNPMAVKTGRFGKFLACTNYPECKNTKPIVKSTGVKCPKCGKGEIVEKKSRRGKTFFACDQYPNCENSYWSKPTGEKCPDSGDLLVFGPKGTAKCSDKECKYTAEIKEAAK</sequence>
<dbReference type="InterPro" id="IPR006171">
    <property type="entry name" value="TOPRIM_dom"/>
</dbReference>
<evidence type="ECO:0000256" key="10">
    <source>
        <dbReference type="HAMAP-Rule" id="MF_00952"/>
    </source>
</evidence>
<evidence type="ECO:0000256" key="2">
    <source>
        <dbReference type="ARBA" id="ARBA00009446"/>
    </source>
</evidence>
<dbReference type="Gene3D" id="3.30.65.10">
    <property type="entry name" value="Bacterial Topoisomerase I, domain 1"/>
    <property type="match status" value="3"/>
</dbReference>
<feature type="domain" description="Toprim" evidence="12">
    <location>
        <begin position="2"/>
        <end position="112"/>
    </location>
</feature>
<dbReference type="AlphaFoldDB" id="A0A2H0W189"/>
<evidence type="ECO:0000256" key="8">
    <source>
        <dbReference type="ARBA" id="ARBA00023125"/>
    </source>
</evidence>
<feature type="site" description="Interaction with DNA" evidence="10">
    <location>
        <position position="139"/>
    </location>
</feature>
<dbReference type="SMART" id="SM00493">
    <property type="entry name" value="TOPRIM"/>
    <property type="match status" value="1"/>
</dbReference>
<dbReference type="Gene3D" id="2.70.20.10">
    <property type="entry name" value="Topoisomerase I, domain 3"/>
    <property type="match status" value="1"/>
</dbReference>
<keyword evidence="4" id="KW-0863">Zinc-finger</keyword>
<dbReference type="PROSITE" id="PS00396">
    <property type="entry name" value="TOPO_IA_1"/>
    <property type="match status" value="1"/>
</dbReference>
<dbReference type="Gene3D" id="1.10.460.10">
    <property type="entry name" value="Topoisomerase I, domain 2"/>
    <property type="match status" value="1"/>
</dbReference>
<dbReference type="InterPro" id="IPR005733">
    <property type="entry name" value="TopoI_bac-type"/>
</dbReference>
<evidence type="ECO:0000256" key="9">
    <source>
        <dbReference type="ARBA" id="ARBA00023235"/>
    </source>
</evidence>
<dbReference type="GO" id="GO:0003917">
    <property type="term" value="F:DNA topoisomerase type I (single strand cut, ATP-independent) activity"/>
    <property type="evidence" value="ECO:0007669"/>
    <property type="project" value="UniProtKB-UniRule"/>
</dbReference>
<dbReference type="CDD" id="cd03363">
    <property type="entry name" value="TOPRIM_TopoIA_TopoI"/>
    <property type="match status" value="1"/>
</dbReference>
<name>A0A2H0W189_9BACT</name>
<keyword evidence="11" id="KW-0175">Coiled coil</keyword>
<dbReference type="PROSITE" id="PS50880">
    <property type="entry name" value="TOPRIM"/>
    <property type="match status" value="1"/>
</dbReference>
<dbReference type="InterPro" id="IPR028612">
    <property type="entry name" value="Topoisom_1_IA"/>
</dbReference>
<dbReference type="NCBIfam" id="TIGR01051">
    <property type="entry name" value="topA_bact"/>
    <property type="match status" value="1"/>
</dbReference>
<keyword evidence="6" id="KW-0460">Magnesium</keyword>
<evidence type="ECO:0000256" key="6">
    <source>
        <dbReference type="ARBA" id="ARBA00022842"/>
    </source>
</evidence>
<feature type="site" description="Interaction with DNA" evidence="10">
    <location>
        <position position="147"/>
    </location>
</feature>
<dbReference type="Pfam" id="PF01751">
    <property type="entry name" value="Toprim"/>
    <property type="match status" value="1"/>
</dbReference>
<proteinExistence type="inferred from homology"/>
<feature type="site" description="Interaction with DNA" evidence="10">
    <location>
        <position position="142"/>
    </location>
</feature>
<dbReference type="Gene3D" id="3.40.50.140">
    <property type="match status" value="1"/>
</dbReference>
<dbReference type="Gene3D" id="1.10.290.10">
    <property type="entry name" value="Topoisomerase I, domain 4"/>
    <property type="match status" value="1"/>
</dbReference>
<dbReference type="InterPro" id="IPR023405">
    <property type="entry name" value="Topo_IA_core_domain"/>
</dbReference>
<evidence type="ECO:0000256" key="7">
    <source>
        <dbReference type="ARBA" id="ARBA00023029"/>
    </source>
</evidence>
<dbReference type="GO" id="GO:0003677">
    <property type="term" value="F:DNA binding"/>
    <property type="evidence" value="ECO:0007669"/>
    <property type="project" value="UniProtKB-KW"/>
</dbReference>
<dbReference type="InterPro" id="IPR013497">
    <property type="entry name" value="Topo_IA_cen"/>
</dbReference>
<dbReference type="CDD" id="cd00186">
    <property type="entry name" value="TOP1Ac"/>
    <property type="match status" value="1"/>
</dbReference>
<evidence type="ECO:0000259" key="12">
    <source>
        <dbReference type="PROSITE" id="PS50880"/>
    </source>
</evidence>
<comment type="catalytic activity">
    <reaction evidence="1 10">
        <text>ATP-independent breakage of single-stranded DNA, followed by passage and rejoining.</text>
        <dbReference type="EC" id="5.6.2.1"/>
    </reaction>
</comment>
<comment type="caution">
    <text evidence="14">The sequence shown here is derived from an EMBL/GenBank/DDBJ whole genome shotgun (WGS) entry which is preliminary data.</text>
</comment>
<feature type="active site" description="O-(5'-phospho-DNA)-tyrosine intermediate" evidence="10">
    <location>
        <position position="302"/>
    </location>
</feature>
<evidence type="ECO:0000256" key="5">
    <source>
        <dbReference type="ARBA" id="ARBA00022833"/>
    </source>
</evidence>
<dbReference type="HAMAP" id="MF_00952">
    <property type="entry name" value="Topoisom_1_prok"/>
    <property type="match status" value="1"/>
</dbReference>
<dbReference type="InterPro" id="IPR000380">
    <property type="entry name" value="Topo_IA"/>
</dbReference>
<comment type="function">
    <text evidence="10">Releases the supercoiling and torsional tension of DNA, which is introduced during the DNA replication and transcription, by transiently cleaving and rejoining one strand of the DNA duplex. Introduces a single-strand break via transesterification at a target site in duplex DNA. The scissile phosphodiester is attacked by the catalytic tyrosine of the enzyme, resulting in the formation of a DNA-(5'-phosphotyrosyl)-enzyme intermediate and the expulsion of a 3'-OH DNA strand. The free DNA strand then undergoes passage around the unbroken strand, thus removing DNA supercoils. Finally, in the religation step, the DNA 3'-OH attacks the covalent intermediate to expel the active-site tyrosine and restore the DNA phosphodiester backbone.</text>
</comment>
<keyword evidence="5" id="KW-0862">Zinc</keyword>
<dbReference type="InterPro" id="IPR013826">
    <property type="entry name" value="Topo_IA_cen_sub3"/>
</dbReference>
<dbReference type="SUPFAM" id="SSF57783">
    <property type="entry name" value="Zinc beta-ribbon"/>
    <property type="match status" value="2"/>
</dbReference>
<evidence type="ECO:0000313" key="15">
    <source>
        <dbReference type="Proteomes" id="UP000230935"/>
    </source>
</evidence>
<feature type="site" description="Interaction with DNA" evidence="10">
    <location>
        <position position="32"/>
    </location>
</feature>
<feature type="site" description="Interaction with DNA" evidence="10">
    <location>
        <position position="489"/>
    </location>
</feature>
<evidence type="ECO:0000256" key="3">
    <source>
        <dbReference type="ARBA" id="ARBA00022723"/>
    </source>
</evidence>
<keyword evidence="8 10" id="KW-0238">DNA-binding</keyword>
<evidence type="ECO:0000256" key="1">
    <source>
        <dbReference type="ARBA" id="ARBA00000213"/>
    </source>
</evidence>
<feature type="region of interest" description="Interaction with DNA" evidence="10">
    <location>
        <begin position="162"/>
        <end position="167"/>
    </location>
</feature>
<dbReference type="Pfam" id="PF01131">
    <property type="entry name" value="Topoisom_bac"/>
    <property type="match status" value="1"/>
</dbReference>
<feature type="site" description="Interaction with DNA" evidence="10">
    <location>
        <position position="304"/>
    </location>
</feature>
<gene>
    <name evidence="10" type="primary">topA</name>
    <name evidence="14" type="ORF">COT81_02805</name>
</gene>
<dbReference type="SMART" id="SM00437">
    <property type="entry name" value="TOP1Ac"/>
    <property type="match status" value="1"/>
</dbReference>
<dbReference type="InterPro" id="IPR013825">
    <property type="entry name" value="Topo_IA_cen_sub2"/>
</dbReference>
<dbReference type="PANTHER" id="PTHR42785">
    <property type="entry name" value="DNA TOPOISOMERASE, TYPE IA, CORE"/>
    <property type="match status" value="1"/>
</dbReference>
<comment type="similarity">
    <text evidence="2 10">Belongs to the type IA topoisomerase family.</text>
</comment>
<dbReference type="InterPro" id="IPR013498">
    <property type="entry name" value="Topo_IA_Znf"/>
</dbReference>
<feature type="site" description="Interaction with DNA" evidence="10">
    <location>
        <position position="154"/>
    </location>
</feature>
<dbReference type="EMBL" id="PEZZ01000020">
    <property type="protein sequence ID" value="PIS05129.1"/>
    <property type="molecule type" value="Genomic_DNA"/>
</dbReference>
<dbReference type="EC" id="5.6.2.1" evidence="10"/>
<dbReference type="InterPro" id="IPR013824">
    <property type="entry name" value="Topo_IA_cen_sub1"/>
</dbReference>
<keyword evidence="9 10" id="KW-0413">Isomerase</keyword>
<dbReference type="PRINTS" id="PR00417">
    <property type="entry name" value="PRTPISMRASEI"/>
</dbReference>
<keyword evidence="3" id="KW-0479">Metal-binding</keyword>
<reference evidence="15" key="1">
    <citation type="submission" date="2017-09" db="EMBL/GenBank/DDBJ databases">
        <title>Depth-based differentiation of microbial function through sediment-hosted aquifers and enrichment of novel symbionts in the deep terrestrial subsurface.</title>
        <authorList>
            <person name="Probst A.J."/>
            <person name="Ladd B."/>
            <person name="Jarett J.K."/>
            <person name="Geller-Mcgrath D.E."/>
            <person name="Sieber C.M.K."/>
            <person name="Emerson J.B."/>
            <person name="Anantharaman K."/>
            <person name="Thomas B.C."/>
            <person name="Malmstrom R."/>
            <person name="Stieglmeier M."/>
            <person name="Klingl A."/>
            <person name="Woyke T."/>
            <person name="Ryan C.M."/>
            <person name="Banfield J.F."/>
        </authorList>
    </citation>
    <scope>NUCLEOTIDE SEQUENCE [LARGE SCALE GENOMIC DNA]</scope>
</reference>
<keyword evidence="7 10" id="KW-0799">Topoisomerase</keyword>
<dbReference type="SUPFAM" id="SSF56712">
    <property type="entry name" value="Prokaryotic type I DNA topoisomerase"/>
    <property type="match status" value="1"/>
</dbReference>
<comment type="subunit">
    <text evidence="10">Monomer.</text>
</comment>
<dbReference type="InterPro" id="IPR003602">
    <property type="entry name" value="Topo_IA_DNA-bd_dom"/>
</dbReference>
<dbReference type="Pfam" id="PF01396">
    <property type="entry name" value="Zn_ribbon_Top1"/>
    <property type="match status" value="3"/>
</dbReference>
<dbReference type="InterPro" id="IPR003601">
    <property type="entry name" value="Topo_IA_2"/>
</dbReference>
<feature type="coiled-coil region" evidence="11">
    <location>
        <begin position="551"/>
        <end position="580"/>
    </location>
</feature>
<dbReference type="GO" id="GO:0008270">
    <property type="term" value="F:zinc ion binding"/>
    <property type="evidence" value="ECO:0007669"/>
    <property type="project" value="UniProtKB-KW"/>
</dbReference>
<organism evidence="14 15">
    <name type="scientific">Candidatus Buchananbacteria bacterium CG10_big_fil_rev_8_21_14_0_10_42_9</name>
    <dbReference type="NCBI Taxonomy" id="1974526"/>
    <lineage>
        <taxon>Bacteria</taxon>
        <taxon>Candidatus Buchananiibacteriota</taxon>
    </lineage>
</organism>
<evidence type="ECO:0000313" key="14">
    <source>
        <dbReference type="EMBL" id="PIS05129.1"/>
    </source>
</evidence>
<dbReference type="GO" id="GO:0005694">
    <property type="term" value="C:chromosome"/>
    <property type="evidence" value="ECO:0007669"/>
    <property type="project" value="InterPro"/>
</dbReference>
<evidence type="ECO:0000256" key="11">
    <source>
        <dbReference type="SAM" id="Coils"/>
    </source>
</evidence>
<dbReference type="GO" id="GO:0006265">
    <property type="term" value="P:DNA topological change"/>
    <property type="evidence" value="ECO:0007669"/>
    <property type="project" value="UniProtKB-UniRule"/>
</dbReference>
<dbReference type="SMART" id="SM00436">
    <property type="entry name" value="TOP1Bc"/>
    <property type="match status" value="1"/>
</dbReference>
<dbReference type="Proteomes" id="UP000230935">
    <property type="component" value="Unassembled WGS sequence"/>
</dbReference>
<dbReference type="PROSITE" id="PS52039">
    <property type="entry name" value="TOPO_IA_2"/>
    <property type="match status" value="1"/>
</dbReference>
<protein>
    <recommendedName>
        <fullName evidence="10">DNA topoisomerase 1</fullName>
        <ecNumber evidence="10">5.6.2.1</ecNumber>
    </recommendedName>
    <alternativeName>
        <fullName evidence="10">DNA topoisomerase I</fullName>
    </alternativeName>
</protein>
<feature type="domain" description="Topo IA-type catalytic" evidence="13">
    <location>
        <begin position="128"/>
        <end position="559"/>
    </location>
</feature>
<dbReference type="PANTHER" id="PTHR42785:SF1">
    <property type="entry name" value="DNA TOPOISOMERASE"/>
    <property type="match status" value="1"/>
</dbReference>
<dbReference type="InterPro" id="IPR034149">
    <property type="entry name" value="TOPRIM_TopoI"/>
</dbReference>
<dbReference type="InterPro" id="IPR023406">
    <property type="entry name" value="Topo_IA_AS"/>
</dbReference>
<feature type="site" description="Interaction with DNA" evidence="10">
    <location>
        <position position="138"/>
    </location>
</feature>